<dbReference type="Proteomes" id="UP000730481">
    <property type="component" value="Unassembled WGS sequence"/>
</dbReference>
<proteinExistence type="predicted"/>
<accession>A0A9P5DVL3</accession>
<evidence type="ECO:0000313" key="3">
    <source>
        <dbReference type="Proteomes" id="UP000730481"/>
    </source>
</evidence>
<evidence type="ECO:0008006" key="4">
    <source>
        <dbReference type="Google" id="ProtNLM"/>
    </source>
</evidence>
<dbReference type="EMBL" id="PVQB02000301">
    <property type="protein sequence ID" value="KAF4339087.1"/>
    <property type="molecule type" value="Genomic_DNA"/>
</dbReference>
<name>A0A9P5DVL3_9HYPO</name>
<comment type="caution">
    <text evidence="2">The sequence shown here is derived from an EMBL/GenBank/DDBJ whole genome shotgun (WGS) entry which is preliminary data.</text>
</comment>
<keyword evidence="3" id="KW-1185">Reference proteome</keyword>
<evidence type="ECO:0000313" key="2">
    <source>
        <dbReference type="EMBL" id="KAF4339087.1"/>
    </source>
</evidence>
<dbReference type="OrthoDB" id="5022742at2759"/>
<reference evidence="2" key="1">
    <citation type="journal article" date="2017" name="Mycologia">
        <title>Fusarium algeriense, sp. nov., a novel toxigenic crown rot pathogen of durum wheat from Algeria is nested in the Fusarium burgessii species complex.</title>
        <authorList>
            <person name="Laraba I."/>
            <person name="Keddad A."/>
            <person name="Boureghda H."/>
            <person name="Abdallah N."/>
            <person name="Vaughan M.M."/>
            <person name="Proctor R.H."/>
            <person name="Busman M."/>
            <person name="O'Donnell K."/>
        </authorList>
    </citation>
    <scope>NUCLEOTIDE SEQUENCE</scope>
    <source>
        <strain evidence="2">NRRL 25174</strain>
    </source>
</reference>
<gene>
    <name evidence="2" type="ORF">FBEOM_7006</name>
</gene>
<keyword evidence="1" id="KW-0732">Signal</keyword>
<feature type="chain" id="PRO_5040269709" description="Effector protein" evidence="1">
    <location>
        <begin position="20"/>
        <end position="138"/>
    </location>
</feature>
<feature type="signal peptide" evidence="1">
    <location>
        <begin position="1"/>
        <end position="19"/>
    </location>
</feature>
<dbReference type="AlphaFoldDB" id="A0A9P5DVL3"/>
<organism evidence="2 3">
    <name type="scientific">Fusarium beomiforme</name>
    <dbReference type="NCBI Taxonomy" id="44412"/>
    <lineage>
        <taxon>Eukaryota</taxon>
        <taxon>Fungi</taxon>
        <taxon>Dikarya</taxon>
        <taxon>Ascomycota</taxon>
        <taxon>Pezizomycotina</taxon>
        <taxon>Sordariomycetes</taxon>
        <taxon>Hypocreomycetidae</taxon>
        <taxon>Hypocreales</taxon>
        <taxon>Nectriaceae</taxon>
        <taxon>Fusarium</taxon>
        <taxon>Fusarium burgessii species complex</taxon>
    </lineage>
</organism>
<evidence type="ECO:0000256" key="1">
    <source>
        <dbReference type="SAM" id="SignalP"/>
    </source>
</evidence>
<sequence length="138" mass="15294">MHFSYILPFIAFGLRVANAAAIDDDNLLDIRAPVCPRGIDLIKLRLKSGKSFIGVGKPGDCNLLPDNVKTFLINDKETKSLVDCFNCKVYLDKKCQGSGVLLESVPLESALPTKKPTSSKKHPTYKAWKCDCKEKLDH</sequence>
<reference evidence="2" key="2">
    <citation type="submission" date="2020-02" db="EMBL/GenBank/DDBJ databases">
        <title>Identification and distribution of gene clusters putatively required for synthesis of sphingolipid metabolism inhibitors in phylogenetically diverse species of the filamentous fungus Fusarium.</title>
        <authorList>
            <person name="Kim H.-S."/>
            <person name="Busman M."/>
            <person name="Brown D.W."/>
            <person name="Divon H."/>
            <person name="Uhlig S."/>
            <person name="Proctor R.H."/>
        </authorList>
    </citation>
    <scope>NUCLEOTIDE SEQUENCE</scope>
    <source>
        <strain evidence="2">NRRL 25174</strain>
    </source>
</reference>
<protein>
    <recommendedName>
        <fullName evidence="4">Effector protein</fullName>
    </recommendedName>
</protein>